<protein>
    <submittedName>
        <fullName evidence="1">Uncharacterized protein</fullName>
    </submittedName>
</protein>
<keyword evidence="2" id="KW-1185">Reference proteome</keyword>
<organism evidence="1 2">
    <name type="scientific">Melastoma candidum</name>
    <dbReference type="NCBI Taxonomy" id="119954"/>
    <lineage>
        <taxon>Eukaryota</taxon>
        <taxon>Viridiplantae</taxon>
        <taxon>Streptophyta</taxon>
        <taxon>Embryophyta</taxon>
        <taxon>Tracheophyta</taxon>
        <taxon>Spermatophyta</taxon>
        <taxon>Magnoliopsida</taxon>
        <taxon>eudicotyledons</taxon>
        <taxon>Gunneridae</taxon>
        <taxon>Pentapetalae</taxon>
        <taxon>rosids</taxon>
        <taxon>malvids</taxon>
        <taxon>Myrtales</taxon>
        <taxon>Melastomataceae</taxon>
        <taxon>Melastomatoideae</taxon>
        <taxon>Melastomateae</taxon>
        <taxon>Melastoma</taxon>
    </lineage>
</organism>
<gene>
    <name evidence="1" type="ORF">MLD38_001815</name>
</gene>
<proteinExistence type="predicted"/>
<sequence length="436" mass="47342">MRRSQQLKRVTWATDVSLCQVRLFLSEEAPSQVGVGNQDHLQAKTSGLLHHAGFGPEDILPPGFEASHSPVGFHVNVSDIPVSKWRRPSGFMLTRVWQVVAGEESKEVENQTQREMRVLEAVYPRPSAIPQNPVAPLSSEEFNQSEFQIPIVPITPIEDEEAPTGVMPNYTGAPITLRPPSASGIAGPSSVLGVANHTTNGQILGGIGPDVAAIASAASTAIMNSNDYGIDPELLVQILSDPKMVEELSKAYGISVDPKNPVAPSTSAPFHAHMPMTPPNHPPVPPIPSPHPAVRPPSRDVNYYKSLIQRHGEERQDGTICLPEHGNNYSGGGQQPGVATDTRPSETKGKITRPCMYFNTPRGCRNGANCTYQHDASLLPPRNSGNMGNSQNGKRMKLDREITVCSLFLLCSWFHVLIEEEETTTTMSLDSVRLPI</sequence>
<dbReference type="EMBL" id="CM042880">
    <property type="protein sequence ID" value="KAI4389606.1"/>
    <property type="molecule type" value="Genomic_DNA"/>
</dbReference>
<accession>A0ACB9SGF2</accession>
<evidence type="ECO:0000313" key="1">
    <source>
        <dbReference type="EMBL" id="KAI4389606.1"/>
    </source>
</evidence>
<reference evidence="2" key="1">
    <citation type="journal article" date="2023" name="Front. Plant Sci.">
        <title>Chromosomal-level genome assembly of Melastoma candidum provides insights into trichome evolution.</title>
        <authorList>
            <person name="Zhong Y."/>
            <person name="Wu W."/>
            <person name="Sun C."/>
            <person name="Zou P."/>
            <person name="Liu Y."/>
            <person name="Dai S."/>
            <person name="Zhou R."/>
        </authorList>
    </citation>
    <scope>NUCLEOTIDE SEQUENCE [LARGE SCALE GENOMIC DNA]</scope>
</reference>
<comment type="caution">
    <text evidence="1">The sequence shown here is derived from an EMBL/GenBank/DDBJ whole genome shotgun (WGS) entry which is preliminary data.</text>
</comment>
<name>A0ACB9SGF2_9MYRT</name>
<evidence type="ECO:0000313" key="2">
    <source>
        <dbReference type="Proteomes" id="UP001057402"/>
    </source>
</evidence>
<dbReference type="Proteomes" id="UP001057402">
    <property type="component" value="Chromosome 1"/>
</dbReference>